<comment type="caution">
    <text evidence="1">The sequence shown here is derived from an EMBL/GenBank/DDBJ whole genome shotgun (WGS) entry which is preliminary data.</text>
</comment>
<dbReference type="STRING" id="762845.BCR26_04395"/>
<reference evidence="1 2" key="1">
    <citation type="submission" date="2016-09" db="EMBL/GenBank/DDBJ databases">
        <authorList>
            <person name="Capua I."/>
            <person name="De Benedictis P."/>
            <person name="Joannis T."/>
            <person name="Lombin L.H."/>
            <person name="Cattoli G."/>
        </authorList>
    </citation>
    <scope>NUCLEOTIDE SEQUENCE [LARGE SCALE GENOMIC DNA]</scope>
    <source>
        <strain evidence="1 2">LMG 25899</strain>
    </source>
</reference>
<gene>
    <name evidence="1" type="ORF">BCR26_04395</name>
</gene>
<evidence type="ECO:0000313" key="2">
    <source>
        <dbReference type="Proteomes" id="UP000095256"/>
    </source>
</evidence>
<accession>A0A1E5KUF0</accession>
<proteinExistence type="predicted"/>
<name>A0A1E5KUF0_9ENTE</name>
<dbReference type="AlphaFoldDB" id="A0A1E5KUF0"/>
<dbReference type="RefSeq" id="WP_069699544.1">
    <property type="nucleotide sequence ID" value="NZ_JAGGMA010000056.1"/>
</dbReference>
<protein>
    <submittedName>
        <fullName evidence="1">Uncharacterized protein</fullName>
    </submittedName>
</protein>
<dbReference type="Proteomes" id="UP000095256">
    <property type="component" value="Unassembled WGS sequence"/>
</dbReference>
<keyword evidence="2" id="KW-1185">Reference proteome</keyword>
<dbReference type="OrthoDB" id="2366162at2"/>
<organism evidence="1 2">
    <name type="scientific">Enterococcus rivorum</name>
    <dbReference type="NCBI Taxonomy" id="762845"/>
    <lineage>
        <taxon>Bacteria</taxon>
        <taxon>Bacillati</taxon>
        <taxon>Bacillota</taxon>
        <taxon>Bacilli</taxon>
        <taxon>Lactobacillales</taxon>
        <taxon>Enterococcaceae</taxon>
        <taxon>Enterococcus</taxon>
    </lineage>
</organism>
<evidence type="ECO:0000313" key="1">
    <source>
        <dbReference type="EMBL" id="OEH81490.1"/>
    </source>
</evidence>
<dbReference type="EMBL" id="MIEK01000045">
    <property type="protein sequence ID" value="OEH81490.1"/>
    <property type="molecule type" value="Genomic_DNA"/>
</dbReference>
<sequence length="120" mass="14608">MAKNSNDLERAKYDRLILEKETVADDLKDEGRKMQGSLSDLREDLQRGYRELSMLHEEDIYEGDRESLRLQRENEAQEQLFRHRLEEMDEQISEEYQSEVRKIENEKEELYRKRGDIPWD</sequence>